<dbReference type="Proteomes" id="UP000271603">
    <property type="component" value="Chromosome"/>
</dbReference>
<dbReference type="GeneID" id="61765748"/>
<feature type="transmembrane region" description="Helical" evidence="1">
    <location>
        <begin position="48"/>
        <end position="66"/>
    </location>
</feature>
<dbReference type="EMBL" id="LR134155">
    <property type="protein sequence ID" value="VEA73630.1"/>
    <property type="molecule type" value="Genomic_DNA"/>
</dbReference>
<keyword evidence="1" id="KW-0812">Transmembrane</keyword>
<dbReference type="EMBL" id="JADULK010000013">
    <property type="protein sequence ID" value="MBH1931976.1"/>
    <property type="molecule type" value="Genomic_DNA"/>
</dbReference>
<accession>A0A3S4HAI2</accession>
<reference evidence="2 7" key="2">
    <citation type="submission" date="2020-11" db="EMBL/GenBank/DDBJ databases">
        <title>Enhanced detection system for hospital associated transmission using whole genome sequencing surveillance.</title>
        <authorList>
            <person name="Harrison L.H."/>
            <person name="Van Tyne D."/>
            <person name="Marsh J.W."/>
            <person name="Griffith M.P."/>
            <person name="Snyder D.J."/>
            <person name="Cooper V.S."/>
            <person name="Mustapha M."/>
        </authorList>
    </citation>
    <scope>NUCLEOTIDE SEQUENCE [LARGE SCALE GENOMIC DNA]</scope>
    <source>
        <strain evidence="2 7">SER00230</strain>
    </source>
</reference>
<evidence type="ECO:0000313" key="4">
    <source>
        <dbReference type="EMBL" id="VEI70609.1"/>
    </source>
</evidence>
<evidence type="ECO:0000256" key="1">
    <source>
        <dbReference type="SAM" id="Phobius"/>
    </source>
</evidence>
<name>A0A3S4HAI2_SERRU</name>
<evidence type="ECO:0000313" key="3">
    <source>
        <dbReference type="EMBL" id="VEA73630.1"/>
    </source>
</evidence>
<evidence type="ECO:0000313" key="5">
    <source>
        <dbReference type="Proteomes" id="UP000271603"/>
    </source>
</evidence>
<feature type="transmembrane region" description="Helical" evidence="1">
    <location>
        <begin position="21"/>
        <end position="42"/>
    </location>
</feature>
<evidence type="ECO:0000313" key="2">
    <source>
        <dbReference type="EMBL" id="MBH1931976.1"/>
    </source>
</evidence>
<dbReference type="RefSeq" id="WP_126532736.1">
    <property type="nucleotide sequence ID" value="NZ_CAMIPJ010000001.1"/>
</dbReference>
<evidence type="ECO:0000313" key="6">
    <source>
        <dbReference type="Proteomes" id="UP000281904"/>
    </source>
</evidence>
<dbReference type="Proteomes" id="UP000281904">
    <property type="component" value="Chromosome"/>
</dbReference>
<keyword evidence="1" id="KW-0472">Membrane</keyword>
<protein>
    <submittedName>
        <fullName evidence="3">Uncharacterized protein</fullName>
    </submittedName>
</protein>
<dbReference type="AlphaFoldDB" id="A0A3S4HAI2"/>
<keyword evidence="1" id="KW-1133">Transmembrane helix</keyword>
<evidence type="ECO:0000313" key="7">
    <source>
        <dbReference type="Proteomes" id="UP000624159"/>
    </source>
</evidence>
<gene>
    <name evidence="2" type="ORF">I5U13_20175</name>
    <name evidence="4" type="ORF">NCTC10036_04058</name>
    <name evidence="3" type="ORF">NCTC9419_05265</name>
</gene>
<dbReference type="EMBL" id="LR134493">
    <property type="protein sequence ID" value="VEI70609.1"/>
    <property type="molecule type" value="Genomic_DNA"/>
</dbReference>
<organism evidence="3 5">
    <name type="scientific">Serratia rubidaea</name>
    <name type="common">Serratia marinorubra</name>
    <dbReference type="NCBI Taxonomy" id="61652"/>
    <lineage>
        <taxon>Bacteria</taxon>
        <taxon>Pseudomonadati</taxon>
        <taxon>Pseudomonadota</taxon>
        <taxon>Gammaproteobacteria</taxon>
        <taxon>Enterobacterales</taxon>
        <taxon>Yersiniaceae</taxon>
        <taxon>Serratia</taxon>
    </lineage>
</organism>
<reference evidence="5 6" key="1">
    <citation type="submission" date="2018-12" db="EMBL/GenBank/DDBJ databases">
        <authorList>
            <consortium name="Pathogen Informatics"/>
        </authorList>
    </citation>
    <scope>NUCLEOTIDE SEQUENCE [LARGE SCALE GENOMIC DNA]</scope>
    <source>
        <strain evidence="4 6">NCTC10036</strain>
        <strain evidence="3 5">NCTC9419</strain>
    </source>
</reference>
<proteinExistence type="predicted"/>
<sequence>MSHTRKLLEAQTNGVQKFGKSFSVLGWICLIISAIILLVPLLFGLGFLGIYVASPFLLMAGMFIYIGKKTNKHMALYKGAASEAADILEKQLKD</sequence>
<dbReference type="Proteomes" id="UP000624159">
    <property type="component" value="Unassembled WGS sequence"/>
</dbReference>
<keyword evidence="7" id="KW-1185">Reference proteome</keyword>